<evidence type="ECO:0000256" key="18">
    <source>
        <dbReference type="SAM" id="MobiDB-lite"/>
    </source>
</evidence>
<dbReference type="InterPro" id="IPR019787">
    <property type="entry name" value="Znf_PHD-finger"/>
</dbReference>
<evidence type="ECO:0000259" key="20">
    <source>
        <dbReference type="PROSITE" id="PS51011"/>
    </source>
</evidence>
<feature type="domain" description="JmjN" evidence="21">
    <location>
        <begin position="15"/>
        <end position="56"/>
    </location>
</feature>
<dbReference type="GO" id="GO:0008270">
    <property type="term" value="F:zinc ion binding"/>
    <property type="evidence" value="ECO:0007669"/>
    <property type="project" value="UniProtKB-KW"/>
</dbReference>
<dbReference type="GO" id="GO:0006355">
    <property type="term" value="P:regulation of DNA-templated transcription"/>
    <property type="evidence" value="ECO:0007669"/>
    <property type="project" value="TreeGrafter"/>
</dbReference>
<evidence type="ECO:0000313" key="23">
    <source>
        <dbReference type="EMBL" id="CAG03900.1"/>
    </source>
</evidence>
<dbReference type="PROSITE" id="PS51011">
    <property type="entry name" value="ARID"/>
    <property type="match status" value="1"/>
</dbReference>
<comment type="catalytic activity">
    <reaction evidence="16">
        <text>N(6),N(6),N(6)-trimethyl-L-lysyl(4)-[histone H3] + 3 2-oxoglutarate + 3 O2 = L-lysyl(4)-[histone H3] + 3 formaldehyde + 3 succinate + 3 CO2</text>
        <dbReference type="Rhea" id="RHEA:60208"/>
        <dbReference type="Rhea" id="RHEA-COMP:15537"/>
        <dbReference type="Rhea" id="RHEA-COMP:15547"/>
        <dbReference type="ChEBI" id="CHEBI:15379"/>
        <dbReference type="ChEBI" id="CHEBI:16526"/>
        <dbReference type="ChEBI" id="CHEBI:16810"/>
        <dbReference type="ChEBI" id="CHEBI:16842"/>
        <dbReference type="ChEBI" id="CHEBI:29969"/>
        <dbReference type="ChEBI" id="CHEBI:30031"/>
        <dbReference type="ChEBI" id="CHEBI:61961"/>
        <dbReference type="EC" id="1.14.11.67"/>
    </reaction>
</comment>
<evidence type="ECO:0000256" key="9">
    <source>
        <dbReference type="ARBA" id="ARBA00022853"/>
    </source>
</evidence>
<dbReference type="InterPro" id="IPR036431">
    <property type="entry name" value="ARID_dom_sf"/>
</dbReference>
<dbReference type="Pfam" id="PF21323">
    <property type="entry name" value="KDM5_C-hel"/>
    <property type="match status" value="1"/>
</dbReference>
<dbReference type="FunFam" id="1.10.150.60:FF:000001">
    <property type="entry name" value="Putative lysine-specific demethylase 5b"/>
    <property type="match status" value="1"/>
</dbReference>
<evidence type="ECO:0000256" key="4">
    <source>
        <dbReference type="ARBA" id="ARBA00012902"/>
    </source>
</evidence>
<feature type="domain" description="ARID" evidence="20">
    <location>
        <begin position="80"/>
        <end position="170"/>
    </location>
</feature>
<dbReference type="GO" id="GO:0034647">
    <property type="term" value="F:histone H3K4me/H3K4me2/H3K4me3 demethylase activity"/>
    <property type="evidence" value="ECO:0007669"/>
    <property type="project" value="UniProtKB-EC"/>
</dbReference>
<dbReference type="EMBL" id="CAAE01014729">
    <property type="protein sequence ID" value="CAG03900.1"/>
    <property type="molecule type" value="Genomic_DNA"/>
</dbReference>
<evidence type="ECO:0000259" key="21">
    <source>
        <dbReference type="PROSITE" id="PS51183"/>
    </source>
</evidence>
<dbReference type="PROSITE" id="PS01359">
    <property type="entry name" value="ZF_PHD_1"/>
    <property type="match status" value="2"/>
</dbReference>
<dbReference type="SUPFAM" id="SSF51197">
    <property type="entry name" value="Clavaminate synthase-like"/>
    <property type="match status" value="1"/>
</dbReference>
<dbReference type="Pfam" id="PF02928">
    <property type="entry name" value="zf-C5HC2"/>
    <property type="match status" value="1"/>
</dbReference>
<reference evidence="23" key="2">
    <citation type="submission" date="2004-02" db="EMBL/GenBank/DDBJ databases">
        <authorList>
            <consortium name="Genoscope"/>
            <consortium name="Whitehead Institute Centre for Genome Research"/>
        </authorList>
    </citation>
    <scope>NUCLEOTIDE SEQUENCE</scope>
</reference>
<dbReference type="SUPFAM" id="SSF57903">
    <property type="entry name" value="FYVE/PHD zinc finger"/>
    <property type="match status" value="3"/>
</dbReference>
<dbReference type="InterPro" id="IPR013637">
    <property type="entry name" value="Lys_sp_deMease-like_dom"/>
</dbReference>
<dbReference type="PROSITE" id="PS51183">
    <property type="entry name" value="JMJN"/>
    <property type="match status" value="1"/>
</dbReference>
<keyword evidence="10" id="KW-0223">Dioxygenase</keyword>
<organism evidence="23">
    <name type="scientific">Tetraodon nigroviridis</name>
    <name type="common">Spotted green pufferfish</name>
    <name type="synonym">Chelonodon nigroviridis</name>
    <dbReference type="NCBI Taxonomy" id="99883"/>
    <lineage>
        <taxon>Eukaryota</taxon>
        <taxon>Metazoa</taxon>
        <taxon>Chordata</taxon>
        <taxon>Craniata</taxon>
        <taxon>Vertebrata</taxon>
        <taxon>Euteleostomi</taxon>
        <taxon>Actinopterygii</taxon>
        <taxon>Neopterygii</taxon>
        <taxon>Teleostei</taxon>
        <taxon>Neoteleostei</taxon>
        <taxon>Acanthomorphata</taxon>
        <taxon>Eupercaria</taxon>
        <taxon>Tetraodontiformes</taxon>
        <taxon>Tetradontoidea</taxon>
        <taxon>Tetraodontidae</taxon>
        <taxon>Tetraodon</taxon>
    </lineage>
</organism>
<dbReference type="SUPFAM" id="SSF46774">
    <property type="entry name" value="ARID-like"/>
    <property type="match status" value="1"/>
</dbReference>
<keyword evidence="6" id="KW-0677">Repeat</keyword>
<dbReference type="PROSITE" id="PS50016">
    <property type="entry name" value="ZF_PHD_2"/>
    <property type="match status" value="3"/>
</dbReference>
<dbReference type="InterPro" id="IPR013083">
    <property type="entry name" value="Znf_RING/FYVE/PHD"/>
</dbReference>
<evidence type="ECO:0000256" key="5">
    <source>
        <dbReference type="ARBA" id="ARBA00022723"/>
    </source>
</evidence>
<evidence type="ECO:0000256" key="3">
    <source>
        <dbReference type="ARBA" id="ARBA00006801"/>
    </source>
</evidence>
<dbReference type="InterPro" id="IPR047979">
    <property type="entry name" value="KDM5B_PHD3"/>
</dbReference>
<dbReference type="InterPro" id="IPR004198">
    <property type="entry name" value="Znf_C5HC2"/>
</dbReference>
<evidence type="ECO:0000256" key="17">
    <source>
        <dbReference type="PROSITE-ProRule" id="PRU00146"/>
    </source>
</evidence>
<evidence type="ECO:0000256" key="11">
    <source>
        <dbReference type="ARBA" id="ARBA00023002"/>
    </source>
</evidence>
<dbReference type="InterPro" id="IPR011011">
    <property type="entry name" value="Znf_FYVE_PHD"/>
</dbReference>
<dbReference type="Pfam" id="PF02373">
    <property type="entry name" value="JmjC"/>
    <property type="match status" value="1"/>
</dbReference>
<dbReference type="KEGG" id="tng:GSTEN00023473G001"/>
<dbReference type="CDD" id="cd16874">
    <property type="entry name" value="ARID_KDM5B"/>
    <property type="match status" value="1"/>
</dbReference>
<evidence type="ECO:0000256" key="12">
    <source>
        <dbReference type="ARBA" id="ARBA00023004"/>
    </source>
</evidence>
<dbReference type="InterPro" id="IPR047978">
    <property type="entry name" value="KDM5B_PHD1"/>
</dbReference>
<dbReference type="SMART" id="SM00558">
    <property type="entry name" value="JmjC"/>
    <property type="match status" value="1"/>
</dbReference>
<name>Q4S632_TETNG</name>
<dbReference type="CDD" id="cd15603">
    <property type="entry name" value="PHD1_KDM5B"/>
    <property type="match status" value="1"/>
</dbReference>
<dbReference type="SMART" id="SM00545">
    <property type="entry name" value="JmjN"/>
    <property type="match status" value="1"/>
</dbReference>
<keyword evidence="8" id="KW-0862">Zinc</keyword>
<dbReference type="SMART" id="SM00501">
    <property type="entry name" value="BRIGHT"/>
    <property type="match status" value="1"/>
</dbReference>
<feature type="domain" description="JmjC" evidence="22">
    <location>
        <begin position="528"/>
        <end position="694"/>
    </location>
</feature>
<keyword evidence="15" id="KW-0539">Nucleus</keyword>
<keyword evidence="5" id="KW-0479">Metal-binding</keyword>
<reference evidence="23" key="1">
    <citation type="journal article" date="2004" name="Nature">
        <title>Genome duplication in the teleost fish Tetraodon nigroviridis reveals the early vertebrate proto-karyotype.</title>
        <authorList>
            <person name="Jaillon O."/>
            <person name="Aury J.-M."/>
            <person name="Brunet F."/>
            <person name="Petit J.-L."/>
            <person name="Stange-Thomann N."/>
            <person name="Mauceli E."/>
            <person name="Bouneau L."/>
            <person name="Fischer C."/>
            <person name="Ozouf-Costaz C."/>
            <person name="Bernot A."/>
            <person name="Nicaud S."/>
            <person name="Jaffe D."/>
            <person name="Fisher S."/>
            <person name="Lutfalla G."/>
            <person name="Dossat C."/>
            <person name="Segurens B."/>
            <person name="Dasilva C."/>
            <person name="Salanoubat M."/>
            <person name="Levy M."/>
            <person name="Boudet N."/>
            <person name="Castellano S."/>
            <person name="Anthouard V."/>
            <person name="Jubin C."/>
            <person name="Castelli V."/>
            <person name="Katinka M."/>
            <person name="Vacherie B."/>
            <person name="Biemont C."/>
            <person name="Skalli Z."/>
            <person name="Cattolico L."/>
            <person name="Poulain J."/>
            <person name="De Berardinis V."/>
            <person name="Cruaud C."/>
            <person name="Duprat S."/>
            <person name="Brottier P."/>
            <person name="Coutanceau J.-P."/>
            <person name="Gouzy J."/>
            <person name="Parra G."/>
            <person name="Lardier G."/>
            <person name="Chapple C."/>
            <person name="McKernan K.J."/>
            <person name="McEwan P."/>
            <person name="Bosak S."/>
            <person name="Kellis M."/>
            <person name="Volff J.-N."/>
            <person name="Guigo R."/>
            <person name="Zody M.C."/>
            <person name="Mesirov J."/>
            <person name="Lindblad-Toh K."/>
            <person name="Birren B."/>
            <person name="Nusbaum C."/>
            <person name="Kahn D."/>
            <person name="Robinson-Rechavi M."/>
            <person name="Laudet V."/>
            <person name="Schachter V."/>
            <person name="Quetier F."/>
            <person name="Saurin W."/>
            <person name="Scarpelli C."/>
            <person name="Wincker P."/>
            <person name="Lander E.S."/>
            <person name="Weissenbach J."/>
            <person name="Roest Crollius H."/>
        </authorList>
    </citation>
    <scope>NUCLEOTIDE SEQUENCE [LARGE SCALE GENOMIC DNA]</scope>
</reference>
<evidence type="ECO:0000256" key="7">
    <source>
        <dbReference type="ARBA" id="ARBA00022771"/>
    </source>
</evidence>
<evidence type="ECO:0000256" key="6">
    <source>
        <dbReference type="ARBA" id="ARBA00022737"/>
    </source>
</evidence>
<dbReference type="InterPro" id="IPR003347">
    <property type="entry name" value="JmjC_dom"/>
</dbReference>
<dbReference type="Gene3D" id="3.30.40.10">
    <property type="entry name" value="Zinc/RING finger domain, C3HC4 (zinc finger)"/>
    <property type="match status" value="3"/>
</dbReference>
<keyword evidence="12" id="KW-0408">Iron</keyword>
<dbReference type="PANTHER" id="PTHR10694">
    <property type="entry name" value="LYSINE-SPECIFIC DEMETHYLASE"/>
    <property type="match status" value="1"/>
</dbReference>
<feature type="domain" description="PHD-type" evidence="19">
    <location>
        <begin position="356"/>
        <end position="406"/>
    </location>
</feature>
<feature type="domain" description="PHD-type" evidence="19">
    <location>
        <begin position="1563"/>
        <end position="1632"/>
    </location>
</feature>
<sequence length="1638" mass="185320">MSQPRPDEFQPPPECPVFEPSWEEFKDPYAFINKIRPIAEKTGICKVRPPPGWQPPFACDVDKLHFVPRIQRLNELEAQTRVKLNFLDQIAKFWDLQGCTLKIPHVERKILDLYKLNKLVADEGGFDIVCQDRRWTKIAVQMGFAPGKAVGSHLRGHYEKILYPYNLFQSGANLLAPETASKQMSLEADPEPAECVQKPDQQVQSPGNTENLDTKDLKLQEEAQKQPCPTPDDCPSARRAKRMKAAKPAANQLYKHGIKDVCTFFPCATLKGQLSPSLLAFQASCVKTEPGEPGDSKPNLRRRMGSFVVKPEPEKEIPILVKQEPVELKEPIVEADKFKSRYKKFIPPILPSPVDLVVCLVCGSGGEEDRLLLCDGCDDSYHTFCLIPPLHDVPKGDWRCPKCLAQECSKPQEAFGFEQAYRDYSLRAFGQMADAFKSDYFNMPVHVSVDAFHPPALSSANILYHEMCILCPSQMVPTELVEKEFWRLVGAIDEDVTVEYGADIASKEFGSGFPIPNGKVKVSAADEKYLQCGWNLNNLAMMNRSVLTHVTADICGMTLPWLYVGMCFSSFCWHIEDHWSYSINYLHWGEPKTWYGAPGFAAEQLEEVMRKLAPELFESQPDLLHQLVTIMNPNTLMAYGVPIYRTNQCAGEFVITFPRAYHSGFNQGFNFAEAVNFCTVDWMPLGRQCVDHYRMLHRYNVFSHDEMVCNMASKAETLDVVLASAVHKDMVAMVHDEDKMREKVKNMGVSQLQEAKYDHLQDDERQCAKCRTTCYLSAITCPCSPGVLVCLYHITDLCSCPVSNYTLNYRYTLDDLLPMMSAVKKRAELYDDWASLVVETLEAKLEKKKGWKKKTPKNVMKLFKMSDLLIKYLLSGLPVFRSLLAESESKTFPDNDLLRRLRLVTQDAEKCSSVAQQLLNGKRQTRYRCGSGKSCSQLTVEELSSFVRQLYNLPCSLPQAPLLKELLNRVEDFQQHSEKVLADEFPSVAEIQSLLDVSFDFDVELPELPRLRVRLEQARWLEGVQQASAQPATLTLETMRRLIDQGVGLAPHPSVEKAMAHLQELLTVSEHWEDKASSLLKARPPHSMETLNVAAEKASVIPAYLPNCLLLKDAVRKAREWLQEAEELQAGGGELMMDSLSDAVLRGQAIQVHLEPLDRLETLMAEVHTWKESAATLFLRKDSHLTLLEVLCPRCEAGNASSPKRKAKKGKELPKNNKKKAMRISSPSDVEKVLSETKDSTSTMATLEELRLREMEAFSHLRAANESKLLPTAECTDLRVCVCQKAPMGAMLQCELCRDAFHSACVRDLRDSREAWPWLCPHCRRSEKPPLSQVLPLLASLQHTGVRLPEGEALHHLVERTLSWQQRLQEMSLSYNLPELEERPATPPTLTCWASGSHIPHNNTQVRLRLSRRRRSKTRRTPGVSVWMLCSQAPCLTPEWTRTDHGQTVFYTEQRCIPLQGLSQDLEELMVEGLLLQVSLPEVQNLYNVLLDRVSSLHADRCTPPPQAEPTDCSPHMHFNSQGNNHQVQISTHGGGRNRERGHKSRKMNKKSLQLRAASTWSSPRCDFCQSDDSDEEIVTCPAERCQQPEGDEVDWVQCDGSCNQWFHQVCVGVSAEMAEKEDYICVGCTLSDGHRRK</sequence>
<protein>
    <recommendedName>
        <fullName evidence="4">[histone H3]-trimethyl-L-lysine(4) demethylase</fullName>
        <ecNumber evidence="4">1.14.11.67</ecNumber>
    </recommendedName>
</protein>
<comment type="subcellular location">
    <subcellularLocation>
        <location evidence="2">Nucleus</location>
    </subcellularLocation>
</comment>
<dbReference type="InterPro" id="IPR047981">
    <property type="entry name" value="KDM5B_ARID"/>
</dbReference>
<dbReference type="GO" id="GO:0000785">
    <property type="term" value="C:chromatin"/>
    <property type="evidence" value="ECO:0007669"/>
    <property type="project" value="TreeGrafter"/>
</dbReference>
<dbReference type="EC" id="1.14.11.67" evidence="4"/>
<feature type="region of interest" description="Disordered" evidence="18">
    <location>
        <begin position="181"/>
        <end position="245"/>
    </location>
</feature>
<evidence type="ECO:0000259" key="19">
    <source>
        <dbReference type="PROSITE" id="PS50016"/>
    </source>
</evidence>
<dbReference type="Gene3D" id="2.60.120.650">
    <property type="entry name" value="Cupin"/>
    <property type="match status" value="1"/>
</dbReference>
<keyword evidence="9" id="KW-0156">Chromatin regulator</keyword>
<dbReference type="Pfam" id="PF02375">
    <property type="entry name" value="JmjN"/>
    <property type="match status" value="1"/>
</dbReference>
<evidence type="ECO:0000259" key="22">
    <source>
        <dbReference type="PROSITE" id="PS51184"/>
    </source>
</evidence>
<dbReference type="InterPro" id="IPR001965">
    <property type="entry name" value="Znf_PHD"/>
</dbReference>
<dbReference type="Pfam" id="PF08429">
    <property type="entry name" value="PLU-1"/>
    <property type="match status" value="1"/>
</dbReference>
<dbReference type="PROSITE" id="PS51184">
    <property type="entry name" value="JMJC"/>
    <property type="match status" value="1"/>
</dbReference>
<comment type="caution">
    <text evidence="23">The sequence shown here is derived from an EMBL/GenBank/DDBJ whole genome shotgun (WGS) entry which is preliminary data.</text>
</comment>
<evidence type="ECO:0000256" key="13">
    <source>
        <dbReference type="ARBA" id="ARBA00023015"/>
    </source>
</evidence>
<evidence type="ECO:0000256" key="2">
    <source>
        <dbReference type="ARBA" id="ARBA00004123"/>
    </source>
</evidence>
<feature type="domain" description="PHD-type" evidence="19">
    <location>
        <begin position="1278"/>
        <end position="1326"/>
    </location>
</feature>
<dbReference type="Pfam" id="PF00628">
    <property type="entry name" value="PHD"/>
    <property type="match status" value="3"/>
</dbReference>
<dbReference type="PANTHER" id="PTHR10694:SF3">
    <property type="entry name" value="LYSINE-SPECIFIC DEMETHYLASE 5B"/>
    <property type="match status" value="1"/>
</dbReference>
<feature type="compositionally biased region" description="Basic and acidic residues" evidence="18">
    <location>
        <begin position="212"/>
        <end position="224"/>
    </location>
</feature>
<dbReference type="SMART" id="SM01014">
    <property type="entry name" value="ARID"/>
    <property type="match status" value="1"/>
</dbReference>
<keyword evidence="14" id="KW-0804">Transcription</keyword>
<dbReference type="CDD" id="cd15687">
    <property type="entry name" value="PHD3_KDM5B"/>
    <property type="match status" value="1"/>
</dbReference>
<keyword evidence="7 17" id="KW-0863">Zinc-finger</keyword>
<evidence type="ECO:0000256" key="1">
    <source>
        <dbReference type="ARBA" id="ARBA00001954"/>
    </source>
</evidence>
<evidence type="ECO:0000256" key="16">
    <source>
        <dbReference type="ARBA" id="ARBA00048734"/>
    </source>
</evidence>
<evidence type="ECO:0000256" key="14">
    <source>
        <dbReference type="ARBA" id="ARBA00023163"/>
    </source>
</evidence>
<evidence type="ECO:0000256" key="8">
    <source>
        <dbReference type="ARBA" id="ARBA00022833"/>
    </source>
</evidence>
<gene>
    <name evidence="23" type="ORF">GSTENG00023473001</name>
</gene>
<dbReference type="InterPro" id="IPR019786">
    <property type="entry name" value="Zinc_finger_PHD-type_CS"/>
</dbReference>
<feature type="compositionally biased region" description="Basic residues" evidence="18">
    <location>
        <begin position="1540"/>
        <end position="1550"/>
    </location>
</feature>
<dbReference type="Gene3D" id="1.10.150.60">
    <property type="entry name" value="ARID DNA-binding domain"/>
    <property type="match status" value="1"/>
</dbReference>
<dbReference type="SMART" id="SM00249">
    <property type="entry name" value="PHD"/>
    <property type="match status" value="3"/>
</dbReference>
<comment type="similarity">
    <text evidence="3">Belongs to the JARID1 histone demethylase family.</text>
</comment>
<feature type="compositionally biased region" description="Polar residues" evidence="18">
    <location>
        <begin position="199"/>
        <end position="211"/>
    </location>
</feature>
<dbReference type="FunFam" id="3.30.40.10:FF:000023">
    <property type="entry name" value="Lysine (K)-specific demethylase 5A"/>
    <property type="match status" value="1"/>
</dbReference>
<accession>Q4S632</accession>
<dbReference type="InterPro" id="IPR048615">
    <property type="entry name" value="KDM5_C-hel"/>
</dbReference>
<feature type="region of interest" description="Disordered" evidence="18">
    <location>
        <begin position="1197"/>
        <end position="1237"/>
    </location>
</feature>
<evidence type="ECO:0000256" key="10">
    <source>
        <dbReference type="ARBA" id="ARBA00022964"/>
    </source>
</evidence>
<dbReference type="InterPro" id="IPR003349">
    <property type="entry name" value="JmjN"/>
</dbReference>
<comment type="cofactor">
    <cofactor evidence="1">
        <name>Fe(2+)</name>
        <dbReference type="ChEBI" id="CHEBI:29033"/>
    </cofactor>
</comment>
<dbReference type="FunFam" id="2.60.120.650:FF:000035">
    <property type="entry name" value="PHD transcription factor Rum1"/>
    <property type="match status" value="1"/>
</dbReference>
<evidence type="ECO:0000256" key="15">
    <source>
        <dbReference type="ARBA" id="ARBA00023242"/>
    </source>
</evidence>
<keyword evidence="13" id="KW-0805">Transcription regulation</keyword>
<feature type="region of interest" description="Disordered" evidence="18">
    <location>
        <begin position="1528"/>
        <end position="1556"/>
    </location>
</feature>
<dbReference type="GO" id="GO:0003677">
    <property type="term" value="F:DNA binding"/>
    <property type="evidence" value="ECO:0007669"/>
    <property type="project" value="InterPro"/>
</dbReference>
<dbReference type="OrthoDB" id="1678912at2759"/>
<proteinExistence type="inferred from homology"/>
<keyword evidence="11" id="KW-0560">Oxidoreductase</keyword>
<dbReference type="GO" id="GO:0005654">
    <property type="term" value="C:nucleoplasm"/>
    <property type="evidence" value="ECO:0007669"/>
    <property type="project" value="UniProtKB-ARBA"/>
</dbReference>
<dbReference type="InterPro" id="IPR001606">
    <property type="entry name" value="ARID_dom"/>
</dbReference>
<dbReference type="Pfam" id="PF01388">
    <property type="entry name" value="ARID"/>
    <property type="match status" value="1"/>
</dbReference>